<dbReference type="GO" id="GO:0004190">
    <property type="term" value="F:aspartic-type endopeptidase activity"/>
    <property type="evidence" value="ECO:0007669"/>
    <property type="project" value="UniProtKB-KW"/>
</dbReference>
<proteinExistence type="predicted"/>
<keyword evidence="6" id="KW-0732">Signal</keyword>
<dbReference type="GO" id="GO:0006629">
    <property type="term" value="P:lipid metabolic process"/>
    <property type="evidence" value="ECO:0007669"/>
    <property type="project" value="InterPro"/>
</dbReference>
<evidence type="ECO:0000256" key="5">
    <source>
        <dbReference type="ARBA" id="ARBA00023180"/>
    </source>
</evidence>
<evidence type="ECO:0000259" key="7">
    <source>
        <dbReference type="PROSITE" id="PS50015"/>
    </source>
</evidence>
<dbReference type="InterPro" id="IPR051428">
    <property type="entry name" value="Sphingo_Act-Surfact_Prot"/>
</dbReference>
<dbReference type="InterPro" id="IPR008139">
    <property type="entry name" value="SaposinB_dom"/>
</dbReference>
<dbReference type="PANTHER" id="PTHR11480:SF3">
    <property type="entry name" value="BCDNA.GH08312"/>
    <property type="match status" value="1"/>
</dbReference>
<keyword evidence="4" id="KW-1015">Disulfide bond</keyword>
<keyword evidence="1" id="KW-0645">Protease</keyword>
<evidence type="ECO:0000256" key="4">
    <source>
        <dbReference type="ARBA" id="ARBA00023157"/>
    </source>
</evidence>
<dbReference type="PANTHER" id="PTHR11480">
    <property type="entry name" value="SAPOSIN-RELATED"/>
    <property type="match status" value="1"/>
</dbReference>
<dbReference type="PROSITE" id="PS50015">
    <property type="entry name" value="SAP_B"/>
    <property type="match status" value="2"/>
</dbReference>
<evidence type="ECO:0000256" key="3">
    <source>
        <dbReference type="ARBA" id="ARBA00023145"/>
    </source>
</evidence>
<sequence>MKLKLWLWLLLVGLPPFGESSFLPLSYPQSSIGVDVWLLGCSFDSELSYLEQEKDVEALSEASSNPKICTLCESLISQAVEYFADNQTQSEIIGLLRQTCGVAGVFKEECISLVDSYVPLFFSEISSIEPSSICQSAHFCDQVTIISSLVQDHNCEFCHQTISKILDKLKDPDTQIEILQTLLSLCDSINYRVKECKKLVFEYGPLILANSEKILEQTDICKAIHACPAKPLGDNAVSSVGTVPSLADA</sequence>
<comment type="caution">
    <text evidence="8">The sequence shown here is derived from an EMBL/GenBank/DDBJ whole genome shotgun (WGS) entry which is preliminary data.</text>
</comment>
<evidence type="ECO:0000256" key="1">
    <source>
        <dbReference type="ARBA" id="ARBA00022670"/>
    </source>
</evidence>
<protein>
    <submittedName>
        <fullName evidence="8">Proactivator polypeptide-like 1</fullName>
    </submittedName>
</protein>
<dbReference type="InterPro" id="IPR008138">
    <property type="entry name" value="SapB_2"/>
</dbReference>
<keyword evidence="2" id="KW-0064">Aspartyl protease</keyword>
<feature type="signal peptide" evidence="6">
    <location>
        <begin position="1"/>
        <end position="20"/>
    </location>
</feature>
<evidence type="ECO:0000256" key="6">
    <source>
        <dbReference type="SAM" id="SignalP"/>
    </source>
</evidence>
<dbReference type="AlphaFoldDB" id="A0A5D3CD77"/>
<dbReference type="SUPFAM" id="SSF47862">
    <property type="entry name" value="Saposin"/>
    <property type="match status" value="2"/>
</dbReference>
<dbReference type="Gene3D" id="1.10.225.10">
    <property type="entry name" value="Saposin-like"/>
    <property type="match status" value="2"/>
</dbReference>
<gene>
    <name evidence="8" type="ORF">E5676_scaffold127G001120</name>
</gene>
<dbReference type="InterPro" id="IPR011001">
    <property type="entry name" value="Saposin-like"/>
</dbReference>
<feature type="chain" id="PRO_5023127502" evidence="6">
    <location>
        <begin position="21"/>
        <end position="249"/>
    </location>
</feature>
<feature type="domain" description="Saposin B-type" evidence="7">
    <location>
        <begin position="65"/>
        <end position="144"/>
    </location>
</feature>
<evidence type="ECO:0000313" key="9">
    <source>
        <dbReference type="Proteomes" id="UP000321947"/>
    </source>
</evidence>
<dbReference type="Pfam" id="PF03489">
    <property type="entry name" value="SapB_2"/>
    <property type="match status" value="2"/>
</dbReference>
<dbReference type="Pfam" id="PF05184">
    <property type="entry name" value="SapB_1"/>
    <property type="match status" value="2"/>
</dbReference>
<evidence type="ECO:0000313" key="8">
    <source>
        <dbReference type="EMBL" id="TYK09813.1"/>
    </source>
</evidence>
<dbReference type="SMART" id="SM00741">
    <property type="entry name" value="SapB"/>
    <property type="match status" value="2"/>
</dbReference>
<organism evidence="8 9">
    <name type="scientific">Cucumis melo var. makuwa</name>
    <name type="common">Oriental melon</name>
    <dbReference type="NCBI Taxonomy" id="1194695"/>
    <lineage>
        <taxon>Eukaryota</taxon>
        <taxon>Viridiplantae</taxon>
        <taxon>Streptophyta</taxon>
        <taxon>Embryophyta</taxon>
        <taxon>Tracheophyta</taxon>
        <taxon>Spermatophyta</taxon>
        <taxon>Magnoliopsida</taxon>
        <taxon>eudicotyledons</taxon>
        <taxon>Gunneridae</taxon>
        <taxon>Pentapetalae</taxon>
        <taxon>rosids</taxon>
        <taxon>fabids</taxon>
        <taxon>Cucurbitales</taxon>
        <taxon>Cucurbitaceae</taxon>
        <taxon>Benincaseae</taxon>
        <taxon>Cucumis</taxon>
    </lineage>
</organism>
<reference evidence="8 9" key="1">
    <citation type="submission" date="2019-08" db="EMBL/GenBank/DDBJ databases">
        <title>Draft genome sequences of two oriental melons (Cucumis melo L. var makuwa).</title>
        <authorList>
            <person name="Kwon S.-Y."/>
        </authorList>
    </citation>
    <scope>NUCLEOTIDE SEQUENCE [LARGE SCALE GENOMIC DNA]</scope>
    <source>
        <strain evidence="9">cv. Chang Bougi</strain>
        <tissue evidence="8">Leaf</tissue>
    </source>
</reference>
<dbReference type="GO" id="GO:0006508">
    <property type="term" value="P:proteolysis"/>
    <property type="evidence" value="ECO:0007669"/>
    <property type="project" value="UniProtKB-KW"/>
</dbReference>
<dbReference type="EMBL" id="SSTD01011467">
    <property type="protein sequence ID" value="TYK09813.1"/>
    <property type="molecule type" value="Genomic_DNA"/>
</dbReference>
<keyword evidence="2" id="KW-0378">Hydrolase</keyword>
<name>A0A5D3CD77_CUCMM</name>
<dbReference type="Proteomes" id="UP000321947">
    <property type="component" value="Unassembled WGS sequence"/>
</dbReference>
<dbReference type="InterPro" id="IPR007856">
    <property type="entry name" value="SapB_1"/>
</dbReference>
<keyword evidence="3" id="KW-0865">Zymogen</keyword>
<evidence type="ECO:0000256" key="2">
    <source>
        <dbReference type="ARBA" id="ARBA00022750"/>
    </source>
</evidence>
<accession>A0A5D3CD77</accession>
<feature type="domain" description="Saposin B-type" evidence="7">
    <location>
        <begin position="151"/>
        <end position="231"/>
    </location>
</feature>
<keyword evidence="5" id="KW-0325">Glycoprotein</keyword>